<sequence length="289" mass="31572">LRQSIVDKLASMGIVKGSKEYIGFQEDFAQRKISGANTDKDGNIDMGDAQFEQPTPAQTRALYRSIMGSAFGKPQEVEALYAIVPNLKKAVAQSGKTPPNLKFATKSGFDSFWKDTGKTVEQGAKEFVQRGDAGKLGGSTQKEYDRMKKDGYVFNKYGEWQWPAEDDEGTASKYVGQKTDPKAKGYLPGGYRQTAHVVGGKEQPGGHDFRGVASDAGVAAASPEWQKRQDDKFNKVFGLDKMKWSQPNKYGTRTMTSGGEYNPDAADDDDKEPVAQPAGTKGNIKVKKS</sequence>
<feature type="non-terminal residue" evidence="2">
    <location>
        <position position="1"/>
    </location>
</feature>
<name>A0A382Q9L4_9ZZZZ</name>
<evidence type="ECO:0000313" key="2">
    <source>
        <dbReference type="EMBL" id="SVC81212.1"/>
    </source>
</evidence>
<feature type="region of interest" description="Disordered" evidence="1">
    <location>
        <begin position="245"/>
        <end position="289"/>
    </location>
</feature>
<accession>A0A382Q9L4</accession>
<evidence type="ECO:0000256" key="1">
    <source>
        <dbReference type="SAM" id="MobiDB-lite"/>
    </source>
</evidence>
<proteinExistence type="predicted"/>
<dbReference type="EMBL" id="UINC01112341">
    <property type="protein sequence ID" value="SVC81212.1"/>
    <property type="molecule type" value="Genomic_DNA"/>
</dbReference>
<feature type="compositionally biased region" description="Polar residues" evidence="1">
    <location>
        <begin position="245"/>
        <end position="259"/>
    </location>
</feature>
<organism evidence="2">
    <name type="scientific">marine metagenome</name>
    <dbReference type="NCBI Taxonomy" id="408172"/>
    <lineage>
        <taxon>unclassified sequences</taxon>
        <taxon>metagenomes</taxon>
        <taxon>ecological metagenomes</taxon>
    </lineage>
</organism>
<dbReference type="AlphaFoldDB" id="A0A382Q9L4"/>
<protein>
    <submittedName>
        <fullName evidence="2">Uncharacterized protein</fullName>
    </submittedName>
</protein>
<gene>
    <name evidence="2" type="ORF">METZ01_LOCUS334066</name>
</gene>
<reference evidence="2" key="1">
    <citation type="submission" date="2018-05" db="EMBL/GenBank/DDBJ databases">
        <authorList>
            <person name="Lanie J.A."/>
            <person name="Ng W.-L."/>
            <person name="Kazmierczak K.M."/>
            <person name="Andrzejewski T.M."/>
            <person name="Davidsen T.M."/>
            <person name="Wayne K.J."/>
            <person name="Tettelin H."/>
            <person name="Glass J.I."/>
            <person name="Rusch D."/>
            <person name="Podicherti R."/>
            <person name="Tsui H.-C.T."/>
            <person name="Winkler M.E."/>
        </authorList>
    </citation>
    <scope>NUCLEOTIDE SEQUENCE</scope>
</reference>